<proteinExistence type="predicted"/>
<keyword evidence="3" id="KW-1185">Reference proteome</keyword>
<gene>
    <name evidence="2" type="ORF">D9756_003677</name>
</gene>
<dbReference type="Proteomes" id="UP000559027">
    <property type="component" value="Unassembled WGS sequence"/>
</dbReference>
<evidence type="ECO:0000313" key="3">
    <source>
        <dbReference type="Proteomes" id="UP000559027"/>
    </source>
</evidence>
<dbReference type="AlphaFoldDB" id="A0A8H5LFN3"/>
<evidence type="ECO:0000256" key="1">
    <source>
        <dbReference type="SAM" id="MobiDB-lite"/>
    </source>
</evidence>
<sequence length="105" mass="11511">MTTNPRPADYKHWTPGQLIERLAALESLSLDLRLFTTQEDTSATAKSASSPSPPSSQPSLISSILAPVMRYKDPSGQHILLKKKPSEDGQFEHVRIGLDILNSTP</sequence>
<evidence type="ECO:0000313" key="2">
    <source>
        <dbReference type="EMBL" id="KAF5356318.1"/>
    </source>
</evidence>
<organism evidence="2 3">
    <name type="scientific">Leucocoprinus leucothites</name>
    <dbReference type="NCBI Taxonomy" id="201217"/>
    <lineage>
        <taxon>Eukaryota</taxon>
        <taxon>Fungi</taxon>
        <taxon>Dikarya</taxon>
        <taxon>Basidiomycota</taxon>
        <taxon>Agaricomycotina</taxon>
        <taxon>Agaricomycetes</taxon>
        <taxon>Agaricomycetidae</taxon>
        <taxon>Agaricales</taxon>
        <taxon>Agaricineae</taxon>
        <taxon>Agaricaceae</taxon>
        <taxon>Leucocoprinus</taxon>
    </lineage>
</organism>
<feature type="region of interest" description="Disordered" evidence="1">
    <location>
        <begin position="39"/>
        <end position="61"/>
    </location>
</feature>
<dbReference type="EMBL" id="JAACJO010000007">
    <property type="protein sequence ID" value="KAF5356318.1"/>
    <property type="molecule type" value="Genomic_DNA"/>
</dbReference>
<comment type="caution">
    <text evidence="2">The sequence shown here is derived from an EMBL/GenBank/DDBJ whole genome shotgun (WGS) entry which is preliminary data.</text>
</comment>
<protein>
    <submittedName>
        <fullName evidence="2">Uncharacterized protein</fullName>
    </submittedName>
</protein>
<name>A0A8H5LFN3_9AGAR</name>
<accession>A0A8H5LFN3</accession>
<reference evidence="2 3" key="1">
    <citation type="journal article" date="2020" name="ISME J.">
        <title>Uncovering the hidden diversity of litter-decomposition mechanisms in mushroom-forming fungi.</title>
        <authorList>
            <person name="Floudas D."/>
            <person name="Bentzer J."/>
            <person name="Ahren D."/>
            <person name="Johansson T."/>
            <person name="Persson P."/>
            <person name="Tunlid A."/>
        </authorList>
    </citation>
    <scope>NUCLEOTIDE SEQUENCE [LARGE SCALE GENOMIC DNA]</scope>
    <source>
        <strain evidence="2 3">CBS 146.42</strain>
    </source>
</reference>